<evidence type="ECO:0000256" key="5">
    <source>
        <dbReference type="ARBA" id="ARBA00022519"/>
    </source>
</evidence>
<dbReference type="InterPro" id="IPR042094">
    <property type="entry name" value="T2SS_GspF_sf"/>
</dbReference>
<dbReference type="InterPro" id="IPR018076">
    <property type="entry name" value="T2SS_GspF_dom"/>
</dbReference>
<dbReference type="AlphaFoldDB" id="A0A162U3S0"/>
<reference evidence="12 13" key="1">
    <citation type="submission" date="2016-04" db="EMBL/GenBank/DDBJ databases">
        <title>Genome sequence of Clostridium magnum DSM 2767.</title>
        <authorList>
            <person name="Poehlein A."/>
            <person name="Uhlig R."/>
            <person name="Fischer R."/>
            <person name="Bahl H."/>
            <person name="Daniel R."/>
        </authorList>
    </citation>
    <scope>NUCLEOTIDE SEQUENCE [LARGE SCALE GENOMIC DNA]</scope>
    <source>
        <strain evidence="12 13">DSM 2767</strain>
    </source>
</reference>
<dbReference type="Gene3D" id="1.20.81.30">
    <property type="entry name" value="Type II secretion system (T2SS), domain F"/>
    <property type="match status" value="2"/>
</dbReference>
<dbReference type="RefSeq" id="WP_066617277.1">
    <property type="nucleotide sequence ID" value="NZ_FQXL01000015.1"/>
</dbReference>
<evidence type="ECO:0000313" key="12">
    <source>
        <dbReference type="EMBL" id="KZL93397.1"/>
    </source>
</evidence>
<dbReference type="PANTHER" id="PTHR30012:SF0">
    <property type="entry name" value="TYPE II SECRETION SYSTEM PROTEIN F-RELATED"/>
    <property type="match status" value="1"/>
</dbReference>
<dbReference type="InterPro" id="IPR003004">
    <property type="entry name" value="GspF/PilC"/>
</dbReference>
<keyword evidence="5" id="KW-0997">Cell inner membrane</keyword>
<dbReference type="PATRIC" id="fig|1121326.3.peg.399"/>
<dbReference type="EMBL" id="LWAE01000001">
    <property type="protein sequence ID" value="KZL93397.1"/>
    <property type="molecule type" value="Genomic_DNA"/>
</dbReference>
<organism evidence="12 13">
    <name type="scientific">Clostridium magnum DSM 2767</name>
    <dbReference type="NCBI Taxonomy" id="1121326"/>
    <lineage>
        <taxon>Bacteria</taxon>
        <taxon>Bacillati</taxon>
        <taxon>Bacillota</taxon>
        <taxon>Clostridia</taxon>
        <taxon>Eubacteriales</taxon>
        <taxon>Clostridiaceae</taxon>
        <taxon>Clostridium</taxon>
    </lineage>
</organism>
<dbReference type="PANTHER" id="PTHR30012">
    <property type="entry name" value="GENERAL SECRETION PATHWAY PROTEIN"/>
    <property type="match status" value="1"/>
</dbReference>
<dbReference type="Pfam" id="PF00482">
    <property type="entry name" value="T2SSF"/>
    <property type="match status" value="2"/>
</dbReference>
<comment type="subcellular location">
    <subcellularLocation>
        <location evidence="1">Cell inner membrane</location>
        <topology evidence="1">Multi-pass membrane protein</topology>
    </subcellularLocation>
    <subcellularLocation>
        <location evidence="9">Cell membrane</location>
        <topology evidence="9">Multi-pass membrane protein</topology>
    </subcellularLocation>
</comment>
<dbReference type="PROSITE" id="PS00874">
    <property type="entry name" value="T2SP_F"/>
    <property type="match status" value="1"/>
</dbReference>
<feature type="transmembrane region" description="Helical" evidence="10">
    <location>
        <begin position="219"/>
        <end position="239"/>
    </location>
</feature>
<keyword evidence="8 10" id="KW-0472">Membrane</keyword>
<feature type="domain" description="Type II secretion system protein GspF" evidence="11">
    <location>
        <begin position="270"/>
        <end position="392"/>
    </location>
</feature>
<keyword evidence="13" id="KW-1185">Reference proteome</keyword>
<dbReference type="InterPro" id="IPR001992">
    <property type="entry name" value="T2SS_GspF/T4SS_PilC_CS"/>
</dbReference>
<keyword evidence="7 10" id="KW-1133">Transmembrane helix</keyword>
<comment type="caution">
    <text evidence="12">The sequence shown here is derived from an EMBL/GenBank/DDBJ whole genome shotgun (WGS) entry which is preliminary data.</text>
</comment>
<evidence type="ECO:0000256" key="7">
    <source>
        <dbReference type="ARBA" id="ARBA00022989"/>
    </source>
</evidence>
<evidence type="ECO:0000256" key="2">
    <source>
        <dbReference type="ARBA" id="ARBA00005745"/>
    </source>
</evidence>
<evidence type="ECO:0000313" key="13">
    <source>
        <dbReference type="Proteomes" id="UP000076603"/>
    </source>
</evidence>
<dbReference type="GO" id="GO:0015628">
    <property type="term" value="P:protein secretion by the type II secretion system"/>
    <property type="evidence" value="ECO:0007669"/>
    <property type="project" value="TreeGrafter"/>
</dbReference>
<feature type="domain" description="Type II secretion system protein GspF" evidence="11">
    <location>
        <begin position="67"/>
        <end position="190"/>
    </location>
</feature>
<protein>
    <submittedName>
        <fullName evidence="12">Type II secretion system protein F</fullName>
    </submittedName>
</protein>
<dbReference type="STRING" id="1121326.CLMAG_04210"/>
<comment type="similarity">
    <text evidence="2 9">Belongs to the GSP F family.</text>
</comment>
<dbReference type="GO" id="GO:0005886">
    <property type="term" value="C:plasma membrane"/>
    <property type="evidence" value="ECO:0007669"/>
    <property type="project" value="UniProtKB-SubCell"/>
</dbReference>
<keyword evidence="3 9" id="KW-0813">Transport</keyword>
<evidence type="ECO:0000259" key="11">
    <source>
        <dbReference type="Pfam" id="PF00482"/>
    </source>
</evidence>
<accession>A0A162U3S0</accession>
<dbReference type="OrthoDB" id="9805682at2"/>
<sequence length="401" mass="44965">MPSFKYKAIGKNGEKIENVYTANTKEDVVAMMRGNNYYPLKIEEIVEGTNIDSKLFVRVKTKDIAIFCRQFYTMLNAGATISMCLNILGQQITNKKLKDSIVSVDEQVRKGLTFSEALKKQGTIFPDLFINMVNSGEVSGTLDTVMRRMAEHYEKESKINNKVKAAMVYPTVLGIISVGVVIAMLTFVMPIFVGMFKDNGVILPAPTKMLLATSSFLKSFWYLFIVIILGIGFVLKYYFKTENGQIFSSKMKLTLPIFKNINEKIIISRFTRTLSTVLTSGVNLIQALQVVSKVLGNKIIENKVMEVREQMMKGGVLSEPLAKAGFFPPMLCSMIKIGEESGSLDEILDKTADFYDDELDTAIQQFTSILEPLMILIMGVVIGFMVVAMLLPMFDMYNNIQ</sequence>
<feature type="transmembrane region" description="Helical" evidence="10">
    <location>
        <begin position="373"/>
        <end position="394"/>
    </location>
</feature>
<keyword evidence="6 9" id="KW-0812">Transmembrane</keyword>
<dbReference type="PRINTS" id="PR00812">
    <property type="entry name" value="BCTERIALGSPF"/>
</dbReference>
<proteinExistence type="inferred from homology"/>
<name>A0A162U3S0_9CLOT</name>
<evidence type="ECO:0000256" key="6">
    <source>
        <dbReference type="ARBA" id="ARBA00022692"/>
    </source>
</evidence>
<dbReference type="Proteomes" id="UP000076603">
    <property type="component" value="Unassembled WGS sequence"/>
</dbReference>
<gene>
    <name evidence="12" type="primary">epsF_2</name>
    <name evidence="12" type="ORF">CLMAG_04210</name>
</gene>
<keyword evidence="4" id="KW-1003">Cell membrane</keyword>
<evidence type="ECO:0000256" key="10">
    <source>
        <dbReference type="SAM" id="Phobius"/>
    </source>
</evidence>
<dbReference type="FunFam" id="1.20.81.30:FF:000001">
    <property type="entry name" value="Type II secretion system protein F"/>
    <property type="match status" value="2"/>
</dbReference>
<evidence type="ECO:0000256" key="8">
    <source>
        <dbReference type="ARBA" id="ARBA00023136"/>
    </source>
</evidence>
<evidence type="ECO:0000256" key="9">
    <source>
        <dbReference type="RuleBase" id="RU003923"/>
    </source>
</evidence>
<feature type="transmembrane region" description="Helical" evidence="10">
    <location>
        <begin position="167"/>
        <end position="193"/>
    </location>
</feature>
<evidence type="ECO:0000256" key="3">
    <source>
        <dbReference type="ARBA" id="ARBA00022448"/>
    </source>
</evidence>
<evidence type="ECO:0000256" key="1">
    <source>
        <dbReference type="ARBA" id="ARBA00004429"/>
    </source>
</evidence>
<evidence type="ECO:0000256" key="4">
    <source>
        <dbReference type="ARBA" id="ARBA00022475"/>
    </source>
</evidence>